<dbReference type="Proteomes" id="UP001058514">
    <property type="component" value="Chromosome"/>
</dbReference>
<evidence type="ECO:0000259" key="7">
    <source>
        <dbReference type="PROSITE" id="PS51194"/>
    </source>
</evidence>
<reference evidence="8" key="1">
    <citation type="submission" date="2021-08" db="EMBL/GenBank/DDBJ databases">
        <authorList>
            <person name="Nwanade C."/>
            <person name="Wang M."/>
            <person name="Masoudi A."/>
            <person name="Yu Z."/>
            <person name="Liu J."/>
        </authorList>
    </citation>
    <scope>NUCLEOTIDE SEQUENCE</scope>
    <source>
        <strain evidence="8">S166</strain>
    </source>
</reference>
<feature type="coiled-coil region" evidence="5">
    <location>
        <begin position="669"/>
        <end position="703"/>
    </location>
</feature>
<dbReference type="Pfam" id="PF00271">
    <property type="entry name" value="Helicase_C"/>
    <property type="match status" value="1"/>
</dbReference>
<keyword evidence="4" id="KW-0067">ATP-binding</keyword>
<evidence type="ECO:0000259" key="6">
    <source>
        <dbReference type="PROSITE" id="PS51192"/>
    </source>
</evidence>
<dbReference type="Gene3D" id="3.40.50.10810">
    <property type="entry name" value="Tandem AAA-ATPase domain"/>
    <property type="match status" value="1"/>
</dbReference>
<evidence type="ECO:0000313" key="9">
    <source>
        <dbReference type="Proteomes" id="UP001058514"/>
    </source>
</evidence>
<proteinExistence type="predicted"/>
<dbReference type="CDD" id="cd18011">
    <property type="entry name" value="DEXDc_RapA"/>
    <property type="match status" value="1"/>
</dbReference>
<evidence type="ECO:0000256" key="4">
    <source>
        <dbReference type="ARBA" id="ARBA00022840"/>
    </source>
</evidence>
<keyword evidence="2" id="KW-0378">Hydrolase</keyword>
<feature type="domain" description="Helicase ATP-binding" evidence="6">
    <location>
        <begin position="115"/>
        <end position="296"/>
    </location>
</feature>
<sequence length="1016" mass="114018">MPNENTLIVGSFVRQRGNPALAGVIQDIREIRGRLTAQVQFPNGARRVPLEQLELVPSVIEDPSDLVRKGQFSGPASLRQRMAHVRLSGNLKEIFYSMESTDTDFYAHQFKPVVKMLDSPTGNLLIADEVGLGKTIEAGLIWTELAARFKYNRLLIVCPKVLCEKWRIELTTKFGIDARITDASSLRDLLSSSFSQRSGFAAICGMQGIRPRPKGKRTERPADKLAEVLEDAQTKDKLVDLLIIDEAHHMRNFGTQTNRLGELLCGITQHTAMLSATPLNLHNRDLHTLLRLLDELTFRDEQALNRIIKANQPLISARDAVLSGKPMEEVSETLDIAALDPILRNTRALKKLRKEIAGGSGLNHAERAQIARRLERVNLLSNVVNRTRRRDVEEFRVDRNVSAFRADMTDNEREVYDQITSAILNYAWENDLPVGFLTVMPQRMVASCLPAALEHWGSSNDAPVYEDEDYPDEADAQAGPLTRLLTRITATLPSSAELEKQDTKFQKFMGVIQKHISENPEQKIIVFSTFIPTLRYLKRRLEAAGIGTRMLHGGTEDRVNLIEDFETSENTPILLASEVGSEGIDLQFAQVLVNYDLPWNPMRVEQRIGRIDRLGQKSESVSILNLLHRNTVDERIYHRLHERLGLCKMALGGFEEILGQEIDALTSDLLSGQLSIEEQERRLEQAEQAIANKRQEEKVLEKEAAALIAHGDYILDSIREAQGGGGWISEGDIVDYLQFALGTVDPNSDILWRKSEGLVEILLTGSGKHDYEDWCSRHNLNPGPLARNTSPTTFRVGTEQTGQRHPRLGPSHPLVRFLSNALSEEGGLSPNAVALILDQEQSEGLEPGIYVGSIQAWQFGSGASSTMLGYGLVDTHHEELLSPAMAERVLSNCLKYATKWHGAMAEVSPEDIADQVLDLVEPDLASRFFDEGERRKAEVEDRVTIQLQTLEEHGQSQRLRFEDIIRRSGPRLEAANRARLRQFEETLNKRRRKIEAQQIEETSFSSVCAVLLKVIS</sequence>
<dbReference type="SMART" id="SM00490">
    <property type="entry name" value="HELICc"/>
    <property type="match status" value="1"/>
</dbReference>
<evidence type="ECO:0000256" key="1">
    <source>
        <dbReference type="ARBA" id="ARBA00022741"/>
    </source>
</evidence>
<dbReference type="PANTHER" id="PTHR45766">
    <property type="entry name" value="DNA ANNEALING HELICASE AND ENDONUCLEASE ZRANB3 FAMILY MEMBER"/>
    <property type="match status" value="1"/>
</dbReference>
<feature type="domain" description="Helicase C-terminal" evidence="7">
    <location>
        <begin position="504"/>
        <end position="655"/>
    </location>
</feature>
<evidence type="ECO:0000313" key="8">
    <source>
        <dbReference type="EMBL" id="UWQ39927.1"/>
    </source>
</evidence>
<evidence type="ECO:0000256" key="3">
    <source>
        <dbReference type="ARBA" id="ARBA00022806"/>
    </source>
</evidence>
<evidence type="ECO:0008006" key="10">
    <source>
        <dbReference type="Google" id="ProtNLM"/>
    </source>
</evidence>
<dbReference type="InterPro" id="IPR057342">
    <property type="entry name" value="DEXDc_RapA"/>
</dbReference>
<dbReference type="SMART" id="SM00487">
    <property type="entry name" value="DEXDc"/>
    <property type="match status" value="1"/>
</dbReference>
<dbReference type="InterPro" id="IPR027417">
    <property type="entry name" value="P-loop_NTPase"/>
</dbReference>
<dbReference type="InterPro" id="IPR000330">
    <property type="entry name" value="SNF2_N"/>
</dbReference>
<dbReference type="PANTHER" id="PTHR45766:SF6">
    <property type="entry name" value="SWI_SNF-RELATED MATRIX-ASSOCIATED ACTIN-DEPENDENT REGULATOR OF CHROMATIN SUBFAMILY A-LIKE PROTEIN 1"/>
    <property type="match status" value="1"/>
</dbReference>
<dbReference type="PROSITE" id="PS51192">
    <property type="entry name" value="HELICASE_ATP_BIND_1"/>
    <property type="match status" value="1"/>
</dbReference>
<dbReference type="Gene3D" id="3.40.50.300">
    <property type="entry name" value="P-loop containing nucleotide triphosphate hydrolases"/>
    <property type="match status" value="1"/>
</dbReference>
<organism evidence="8 9">
    <name type="scientific">Leisingera aquaemixtae</name>
    <dbReference type="NCBI Taxonomy" id="1396826"/>
    <lineage>
        <taxon>Bacteria</taxon>
        <taxon>Pseudomonadati</taxon>
        <taxon>Pseudomonadota</taxon>
        <taxon>Alphaproteobacteria</taxon>
        <taxon>Rhodobacterales</taxon>
        <taxon>Roseobacteraceae</taxon>
        <taxon>Leisingera</taxon>
    </lineage>
</organism>
<keyword evidence="5" id="KW-0175">Coiled coil</keyword>
<dbReference type="InterPro" id="IPR049730">
    <property type="entry name" value="SNF2/RAD54-like_C"/>
</dbReference>
<dbReference type="SUPFAM" id="SSF52540">
    <property type="entry name" value="P-loop containing nucleoside triphosphate hydrolases"/>
    <property type="match status" value="2"/>
</dbReference>
<gene>
    <name evidence="8" type="ORF">K3718_10035</name>
</gene>
<dbReference type="EMBL" id="CP081051">
    <property type="protein sequence ID" value="UWQ39927.1"/>
    <property type="molecule type" value="Genomic_DNA"/>
</dbReference>
<keyword evidence="9" id="KW-1185">Reference proteome</keyword>
<dbReference type="RefSeq" id="WP_259963449.1">
    <property type="nucleotide sequence ID" value="NZ_CP081051.1"/>
</dbReference>
<evidence type="ECO:0000256" key="2">
    <source>
        <dbReference type="ARBA" id="ARBA00022801"/>
    </source>
</evidence>
<keyword evidence="3" id="KW-0347">Helicase</keyword>
<dbReference type="InterPro" id="IPR001650">
    <property type="entry name" value="Helicase_C-like"/>
</dbReference>
<accession>A0ABY5WEN7</accession>
<dbReference type="Pfam" id="PF00176">
    <property type="entry name" value="SNF2-rel_dom"/>
    <property type="match status" value="1"/>
</dbReference>
<keyword evidence="1" id="KW-0547">Nucleotide-binding</keyword>
<dbReference type="InterPro" id="IPR038718">
    <property type="entry name" value="SNF2-like_sf"/>
</dbReference>
<evidence type="ECO:0000256" key="5">
    <source>
        <dbReference type="SAM" id="Coils"/>
    </source>
</evidence>
<protein>
    <recommendedName>
        <fullName evidence="10">RNA polymerase-associated protein RapA</fullName>
    </recommendedName>
</protein>
<dbReference type="CDD" id="cd18793">
    <property type="entry name" value="SF2_C_SNF"/>
    <property type="match status" value="1"/>
</dbReference>
<name>A0ABY5WEN7_9RHOB</name>
<dbReference type="PROSITE" id="PS51194">
    <property type="entry name" value="HELICASE_CTER"/>
    <property type="match status" value="1"/>
</dbReference>
<dbReference type="InterPro" id="IPR014001">
    <property type="entry name" value="Helicase_ATP-bd"/>
</dbReference>